<proteinExistence type="predicted"/>
<geneLocation type="plasmid" evidence="3 4">
    <name>megaplasmid</name>
</geneLocation>
<keyword evidence="3" id="KW-0614">Plasmid</keyword>
<feature type="transmembrane region" description="Helical" evidence="1">
    <location>
        <begin position="21"/>
        <end position="43"/>
    </location>
</feature>
<organism evidence="3 4">
    <name type="scientific">Stutzerimonas zhaodongensis</name>
    <dbReference type="NCBI Taxonomy" id="1176257"/>
    <lineage>
        <taxon>Bacteria</taxon>
        <taxon>Pseudomonadati</taxon>
        <taxon>Pseudomonadota</taxon>
        <taxon>Gammaproteobacteria</taxon>
        <taxon>Pseudomonadales</taxon>
        <taxon>Pseudomonadaceae</taxon>
        <taxon>Stutzerimonas</taxon>
    </lineage>
</organism>
<dbReference type="RefSeq" id="WP_125020936.1">
    <property type="nucleotide sequence ID" value="NZ_CP076684.1"/>
</dbReference>
<dbReference type="Proteomes" id="UP000683436">
    <property type="component" value="Plasmid megaplasmid"/>
</dbReference>
<keyword evidence="1" id="KW-1133">Transmembrane helix</keyword>
<evidence type="ECO:0000313" key="3">
    <source>
        <dbReference type="EMBL" id="QWV19510.1"/>
    </source>
</evidence>
<keyword evidence="1" id="KW-0472">Membrane</keyword>
<sequence length="63" mass="7128">MKRFIAVTELTYAGQLIVARTYGAASVMMPIVLGYLLVCWPILLRQRPTELDSPVAYRFRGPL</sequence>
<evidence type="ECO:0000256" key="1">
    <source>
        <dbReference type="SAM" id="Phobius"/>
    </source>
</evidence>
<dbReference type="EMBL" id="CP076684">
    <property type="protein sequence ID" value="QWV19510.1"/>
    <property type="molecule type" value="Genomic_DNA"/>
</dbReference>
<evidence type="ECO:0000313" key="2">
    <source>
        <dbReference type="EMBL" id="QWV19503.1"/>
    </source>
</evidence>
<dbReference type="EMBL" id="CP076684">
    <property type="protein sequence ID" value="QWV19503.1"/>
    <property type="molecule type" value="Genomic_DNA"/>
</dbReference>
<keyword evidence="1" id="KW-0812">Transmembrane</keyword>
<evidence type="ECO:0000313" key="4">
    <source>
        <dbReference type="Proteomes" id="UP000683436"/>
    </source>
</evidence>
<protein>
    <submittedName>
        <fullName evidence="3">Uncharacterized protein</fullName>
    </submittedName>
</protein>
<gene>
    <name evidence="3" type="ORF">KQ248_22470</name>
    <name evidence="2" type="ORF">KQ248_23030</name>
</gene>
<reference evidence="3 4" key="1">
    <citation type="submission" date="2021-06" db="EMBL/GenBank/DDBJ databases">
        <title>Microbial metabolic specificity influences pelagic lipid remineralization.</title>
        <authorList>
            <person name="Behrendt L."/>
            <person name="Hunter J.E."/>
            <person name="Alcolombri U."/>
            <person name="Smriga S."/>
            <person name="Mincer T."/>
            <person name="Lowenstein D.P."/>
            <person name="Peaudecerf F.J."/>
            <person name="Fernandez V.I."/>
            <person name="Fredricks H."/>
            <person name="Almblad H."/>
            <person name="Harrison J.J."/>
            <person name="Stocker R."/>
            <person name="Van Mooy B.A.S."/>
        </authorList>
    </citation>
    <scope>NUCLEOTIDE SEQUENCE [LARGE SCALE GENOMIC DNA]</scope>
    <source>
        <strain evidence="3 4">A252</strain>
        <plasmid evidence="3 4">megaplasmid</plasmid>
    </source>
</reference>
<name>A0ABX8J091_9GAMM</name>
<accession>A0ABX8J091</accession>
<keyword evidence="4" id="KW-1185">Reference proteome</keyword>